<organism evidence="2 3">
    <name type="scientific">Pseudomonas savastanoi pv. glycinea str. race 4</name>
    <dbReference type="NCBI Taxonomy" id="875330"/>
    <lineage>
        <taxon>Bacteria</taxon>
        <taxon>Pseudomonadati</taxon>
        <taxon>Pseudomonadota</taxon>
        <taxon>Gammaproteobacteria</taxon>
        <taxon>Pseudomonadales</taxon>
        <taxon>Pseudomonadaceae</taxon>
        <taxon>Pseudomonas</taxon>
    </lineage>
</organism>
<dbReference type="Proteomes" id="UP000005466">
    <property type="component" value="Unassembled WGS sequence"/>
</dbReference>
<evidence type="ECO:0000313" key="2">
    <source>
        <dbReference type="EMBL" id="EGH19491.1"/>
    </source>
</evidence>
<feature type="non-terminal residue" evidence="2">
    <location>
        <position position="1"/>
    </location>
</feature>
<protein>
    <submittedName>
        <fullName evidence="2">Malonate/methylmalonate semialdehyde dehydrogenase</fullName>
    </submittedName>
</protein>
<keyword evidence="1" id="KW-0560">Oxidoreductase</keyword>
<sequence>REQAADALIGAAYGSAGERCMAISIAVVVGGAGR</sequence>
<dbReference type="InterPro" id="IPR016160">
    <property type="entry name" value="Ald_DH_CS_CYS"/>
</dbReference>
<dbReference type="GO" id="GO:0016491">
    <property type="term" value="F:oxidoreductase activity"/>
    <property type="evidence" value="ECO:0007669"/>
    <property type="project" value="UniProtKB-KW"/>
</dbReference>
<evidence type="ECO:0000313" key="3">
    <source>
        <dbReference type="Proteomes" id="UP000005466"/>
    </source>
</evidence>
<feature type="non-terminal residue" evidence="2">
    <location>
        <position position="34"/>
    </location>
</feature>
<name>F3CJP9_PSESG</name>
<comment type="caution">
    <text evidence="2">The sequence shown here is derived from an EMBL/GenBank/DDBJ whole genome shotgun (WGS) entry which is preliminary data.</text>
</comment>
<proteinExistence type="predicted"/>
<dbReference type="PROSITE" id="PS00070">
    <property type="entry name" value="ALDEHYDE_DEHYDR_CYS"/>
    <property type="match status" value="1"/>
</dbReference>
<reference evidence="2 3" key="1">
    <citation type="journal article" date="2011" name="PLoS Pathog.">
        <title>Dynamic evolution of pathogenicity revealed by sequencing and comparative genomics of 19 Pseudomonas syringae isolates.</title>
        <authorList>
            <person name="Baltrus D.A."/>
            <person name="Nishimura M.T."/>
            <person name="Romanchuk A."/>
            <person name="Chang J.H."/>
            <person name="Mukhtar M.S."/>
            <person name="Cherkis K."/>
            <person name="Roach J."/>
            <person name="Grant S.R."/>
            <person name="Jones C.D."/>
            <person name="Dangl J.L."/>
        </authorList>
    </citation>
    <scope>NUCLEOTIDE SEQUENCE [LARGE SCALE GENOMIC DNA]</scope>
    <source>
        <strain evidence="3">race 4</strain>
    </source>
</reference>
<dbReference type="EMBL" id="ADWY01004171">
    <property type="protein sequence ID" value="EGH19491.1"/>
    <property type="molecule type" value="Genomic_DNA"/>
</dbReference>
<dbReference type="AlphaFoldDB" id="F3CJP9"/>
<dbReference type="HOGENOM" id="CLU_3378866_0_0_6"/>
<gene>
    <name evidence="2" type="ORF">Pgy4_41619</name>
</gene>
<accession>F3CJP9</accession>
<evidence type="ECO:0000256" key="1">
    <source>
        <dbReference type="ARBA" id="ARBA00023002"/>
    </source>
</evidence>